<protein>
    <submittedName>
        <fullName evidence="2">DNA-binding protein</fullName>
    </submittedName>
</protein>
<dbReference type="SMART" id="SM01040">
    <property type="entry name" value="Bro-N"/>
    <property type="match status" value="1"/>
</dbReference>
<dbReference type="RefSeq" id="WP_059263723.1">
    <property type="nucleotide sequence ID" value="NZ_KQ948356.1"/>
</dbReference>
<evidence type="ECO:0000259" key="1">
    <source>
        <dbReference type="PROSITE" id="PS51750"/>
    </source>
</evidence>
<gene>
    <name evidence="2" type="ORF">AQJ11_18045</name>
</gene>
<dbReference type="PANTHER" id="PTHR36180">
    <property type="entry name" value="DNA-BINDING PROTEIN-RELATED-RELATED"/>
    <property type="match status" value="1"/>
</dbReference>
<proteinExistence type="predicted"/>
<dbReference type="Proteomes" id="UP000053398">
    <property type="component" value="Unassembled WGS sequence"/>
</dbReference>
<sequence>MNEQNDTPSEQPTGAKQDAIDINDFVFAATGARVRRLTLPSGEHWFPAVDVGVHLGYVNTRQGVHWHVAADCERSLGDLVRTVYGTETSRNIAGHGLKKSMRMVNLRGLIQLVNGCTKPECAPFKEWVSEVIETIQRDGSYVLDPAPVQPSPDGTTAYLMPQQVADAIVRLEERNIRADEELAVARIERIEQMRRTNEHLGRITDQLGLTNEHLGRVSDHLGRTNDHLGRVNDRLGTLADRVGGVHDVLGRLADSLDVIADRLRPAGPARSAVTPQRLLATWRAKNLVVTEDVHAVAAYLAPALVHGPVHCRLEEVADRTGLTLDRVHDCVRMLLKRGCMRQAGVGAGGLPVYVLP</sequence>
<name>A0A117QGL2_STRCK</name>
<feature type="domain" description="Bro-N" evidence="1">
    <location>
        <begin position="19"/>
        <end position="139"/>
    </location>
</feature>
<organism evidence="2 3">
    <name type="scientific">Streptomyces corchorusii</name>
    <name type="common">Streptomyces chibaensis</name>
    <dbReference type="NCBI Taxonomy" id="1903"/>
    <lineage>
        <taxon>Bacteria</taxon>
        <taxon>Bacillati</taxon>
        <taxon>Actinomycetota</taxon>
        <taxon>Actinomycetes</taxon>
        <taxon>Kitasatosporales</taxon>
        <taxon>Streptomycetaceae</taxon>
        <taxon>Streptomyces</taxon>
    </lineage>
</organism>
<keyword evidence="3" id="KW-1185">Reference proteome</keyword>
<dbReference type="GO" id="GO:0003677">
    <property type="term" value="F:DNA binding"/>
    <property type="evidence" value="ECO:0007669"/>
    <property type="project" value="UniProtKB-KW"/>
</dbReference>
<dbReference type="PROSITE" id="PS51750">
    <property type="entry name" value="BRO_N"/>
    <property type="match status" value="1"/>
</dbReference>
<keyword evidence="2" id="KW-0238">DNA-binding</keyword>
<dbReference type="AlphaFoldDB" id="A0A117QGL2"/>
<accession>A0A117QGL2</accession>
<evidence type="ECO:0000313" key="2">
    <source>
        <dbReference type="EMBL" id="KUN27161.1"/>
    </source>
</evidence>
<dbReference type="PANTHER" id="PTHR36180:SF2">
    <property type="entry name" value="BRO FAMILY PROTEIN"/>
    <property type="match status" value="1"/>
</dbReference>
<reference evidence="2 3" key="1">
    <citation type="submission" date="2015-10" db="EMBL/GenBank/DDBJ databases">
        <title>Draft genome sequence of Streptomyces corchorusii DSM 40340, type strain for the species Streptomyces corchorusii.</title>
        <authorList>
            <person name="Ruckert C."/>
            <person name="Winkler A."/>
            <person name="Kalinowski J."/>
            <person name="Kampfer P."/>
            <person name="Glaeser S."/>
        </authorList>
    </citation>
    <scope>NUCLEOTIDE SEQUENCE [LARGE SCALE GENOMIC DNA]</scope>
    <source>
        <strain evidence="2 3">DSM 40340</strain>
    </source>
</reference>
<dbReference type="InterPro" id="IPR003497">
    <property type="entry name" value="BRO_N_domain"/>
</dbReference>
<evidence type="ECO:0000313" key="3">
    <source>
        <dbReference type="Proteomes" id="UP000053398"/>
    </source>
</evidence>
<dbReference type="Pfam" id="PF02498">
    <property type="entry name" value="Bro-N"/>
    <property type="match status" value="1"/>
</dbReference>
<dbReference type="EMBL" id="LMWP01000017">
    <property type="protein sequence ID" value="KUN27161.1"/>
    <property type="molecule type" value="Genomic_DNA"/>
</dbReference>
<comment type="caution">
    <text evidence="2">The sequence shown here is derived from an EMBL/GenBank/DDBJ whole genome shotgun (WGS) entry which is preliminary data.</text>
</comment>